<evidence type="ECO:0000313" key="1">
    <source>
        <dbReference type="EMBL" id="OWK38074.1"/>
    </source>
</evidence>
<reference evidence="2" key="1">
    <citation type="submission" date="2017-06" db="EMBL/GenBank/DDBJ databases">
        <title>Genome analysis of Fimbriiglobus ruber SP5, the first member of the order Planctomycetales with confirmed chitinolytic capability.</title>
        <authorList>
            <person name="Ravin N.V."/>
            <person name="Rakitin A.L."/>
            <person name="Ivanova A.A."/>
            <person name="Beletsky A.V."/>
            <person name="Kulichevskaya I.S."/>
            <person name="Mardanov A.V."/>
            <person name="Dedysh S.N."/>
        </authorList>
    </citation>
    <scope>NUCLEOTIDE SEQUENCE [LARGE SCALE GENOMIC DNA]</scope>
    <source>
        <strain evidence="2">SP5</strain>
    </source>
</reference>
<organism evidence="1 2">
    <name type="scientific">Fimbriiglobus ruber</name>
    <dbReference type="NCBI Taxonomy" id="1908690"/>
    <lineage>
        <taxon>Bacteria</taxon>
        <taxon>Pseudomonadati</taxon>
        <taxon>Planctomycetota</taxon>
        <taxon>Planctomycetia</taxon>
        <taxon>Gemmatales</taxon>
        <taxon>Gemmataceae</taxon>
        <taxon>Fimbriiglobus</taxon>
    </lineage>
</organism>
<dbReference type="Proteomes" id="UP000214646">
    <property type="component" value="Unassembled WGS sequence"/>
</dbReference>
<evidence type="ECO:0000313" key="2">
    <source>
        <dbReference type="Proteomes" id="UP000214646"/>
    </source>
</evidence>
<protein>
    <submittedName>
        <fullName evidence="1">Uncharacterized protein</fullName>
    </submittedName>
</protein>
<name>A0A225DEJ9_9BACT</name>
<comment type="caution">
    <text evidence="1">The sequence shown here is derived from an EMBL/GenBank/DDBJ whole genome shotgun (WGS) entry which is preliminary data.</text>
</comment>
<dbReference type="AlphaFoldDB" id="A0A225DEJ9"/>
<sequence>MRISFFAQEQIDHPAPAGMRPVASTVIENVAVIATGILQGVRENWEAIEGPVRVNAMSKGFDVLS</sequence>
<accession>A0A225DEJ9</accession>
<keyword evidence="2" id="KW-1185">Reference proteome</keyword>
<proteinExistence type="predicted"/>
<gene>
    <name evidence="1" type="ORF">FRUB_07194</name>
</gene>
<dbReference type="EMBL" id="NIDE01000014">
    <property type="protein sequence ID" value="OWK38074.1"/>
    <property type="molecule type" value="Genomic_DNA"/>
</dbReference>